<reference evidence="4 5" key="1">
    <citation type="submission" date="2010-10" db="EMBL/GenBank/DDBJ databases">
        <title>Complete sequence of Frankia sp. EuI1c.</title>
        <authorList>
            <consortium name="US DOE Joint Genome Institute"/>
            <person name="Lucas S."/>
            <person name="Copeland A."/>
            <person name="Lapidus A."/>
            <person name="Cheng J.-F."/>
            <person name="Bruce D."/>
            <person name="Goodwin L."/>
            <person name="Pitluck S."/>
            <person name="Chertkov O."/>
            <person name="Detter J.C."/>
            <person name="Han C."/>
            <person name="Tapia R."/>
            <person name="Land M."/>
            <person name="Hauser L."/>
            <person name="Jeffries C."/>
            <person name="Kyrpides N."/>
            <person name="Ivanova N."/>
            <person name="Mikhailova N."/>
            <person name="Beauchemin N."/>
            <person name="Sen A."/>
            <person name="Sur S.A."/>
            <person name="Gtari M."/>
            <person name="Wall L."/>
            <person name="Tisa L."/>
            <person name="Woyke T."/>
        </authorList>
    </citation>
    <scope>NUCLEOTIDE SEQUENCE [LARGE SCALE GENOMIC DNA]</scope>
    <source>
        <strain evidence="5">DSM 45817 / CECT 9037 / EuI1c</strain>
    </source>
</reference>
<dbReference type="InterPro" id="IPR012223">
    <property type="entry name" value="TEII"/>
</dbReference>
<evidence type="ECO:0000256" key="1">
    <source>
        <dbReference type="ARBA" id="ARBA00007169"/>
    </source>
</evidence>
<dbReference type="AlphaFoldDB" id="E3JCX7"/>
<evidence type="ECO:0000259" key="3">
    <source>
        <dbReference type="SMART" id="SM00824"/>
    </source>
</evidence>
<dbReference type="SUPFAM" id="SSF53474">
    <property type="entry name" value="alpha/beta-Hydrolases"/>
    <property type="match status" value="1"/>
</dbReference>
<evidence type="ECO:0000313" key="5">
    <source>
        <dbReference type="Proteomes" id="UP000002484"/>
    </source>
</evidence>
<dbReference type="KEGG" id="fri:FraEuI1c_3093"/>
<gene>
    <name evidence="4" type="ordered locus">FraEuI1c_3093</name>
</gene>
<organism evidence="4 5">
    <name type="scientific">Pseudofrankia inefficax (strain DSM 45817 / CECT 9037 / DDB 130130 / EuI1c)</name>
    <name type="common">Frankia inefficax</name>
    <dbReference type="NCBI Taxonomy" id="298654"/>
    <lineage>
        <taxon>Bacteria</taxon>
        <taxon>Bacillati</taxon>
        <taxon>Actinomycetota</taxon>
        <taxon>Actinomycetes</taxon>
        <taxon>Frankiales</taxon>
        <taxon>Frankiaceae</taxon>
        <taxon>Pseudofrankia</taxon>
    </lineage>
</organism>
<name>E3JCX7_PSEI1</name>
<dbReference type="RefSeq" id="WP_013424234.1">
    <property type="nucleotide sequence ID" value="NC_014666.1"/>
</dbReference>
<dbReference type="EMBL" id="CP002299">
    <property type="protein sequence ID" value="ADP81116.1"/>
    <property type="molecule type" value="Genomic_DNA"/>
</dbReference>
<comment type="similarity">
    <text evidence="1">Belongs to the thioesterase family.</text>
</comment>
<dbReference type="eggNOG" id="COG3208">
    <property type="taxonomic scope" value="Bacteria"/>
</dbReference>
<dbReference type="PANTHER" id="PTHR11487">
    <property type="entry name" value="THIOESTERASE"/>
    <property type="match status" value="1"/>
</dbReference>
<evidence type="ECO:0000313" key="4">
    <source>
        <dbReference type="EMBL" id="ADP81116.1"/>
    </source>
</evidence>
<dbReference type="OrthoDB" id="8480037at2"/>
<dbReference type="Proteomes" id="UP000002484">
    <property type="component" value="Chromosome"/>
</dbReference>
<feature type="domain" description="Thioesterase TesA-like" evidence="3">
    <location>
        <begin position="30"/>
        <end position="252"/>
    </location>
</feature>
<dbReference type="HOGENOM" id="CLU_070456_1_2_11"/>
<dbReference type="Pfam" id="PF00975">
    <property type="entry name" value="Thioesterase"/>
    <property type="match status" value="1"/>
</dbReference>
<proteinExistence type="inferred from homology"/>
<keyword evidence="5" id="KW-1185">Reference proteome</keyword>
<dbReference type="InParanoid" id="E3JCX7"/>
<sequence length="270" mass="29100">MPPPTRQPPPEPDRWIRGFHRAPDGARQLVCFPHAGGGASYFFAASRALANARPPVQVLAAQYPGRHDRRHEPAFERVDALADATVAALLAGGWLDPARPPALFGHSMGAVVAFEVARRLERDAGLVAAGLFVSGRRAPSTRRAERTHLLDDRGLVDELRRLSGTEGDLLDDDEIVAMILPAVRGDYRAIETYQADPSARVNAPVTALVGTDDPLTTIQEAAAWREHTTAEFGLHVLPGGHFYLNSQLSAVLDIVAGAGVAVSARRDHRV</sequence>
<keyword evidence="2" id="KW-0378">Hydrolase</keyword>
<dbReference type="PANTHER" id="PTHR11487:SF0">
    <property type="entry name" value="S-ACYL FATTY ACID SYNTHASE THIOESTERASE, MEDIUM CHAIN"/>
    <property type="match status" value="1"/>
</dbReference>
<dbReference type="InterPro" id="IPR020802">
    <property type="entry name" value="TesA-like"/>
</dbReference>
<dbReference type="SMART" id="SM00824">
    <property type="entry name" value="PKS_TE"/>
    <property type="match status" value="1"/>
</dbReference>
<accession>E3JCX7</accession>
<dbReference type="Gene3D" id="3.40.50.1820">
    <property type="entry name" value="alpha/beta hydrolase"/>
    <property type="match status" value="1"/>
</dbReference>
<dbReference type="InterPro" id="IPR029058">
    <property type="entry name" value="AB_hydrolase_fold"/>
</dbReference>
<dbReference type="STRING" id="298654.FraEuI1c_3093"/>
<dbReference type="InterPro" id="IPR001031">
    <property type="entry name" value="Thioesterase"/>
</dbReference>
<protein>
    <submittedName>
        <fullName evidence="4">Thioesterase</fullName>
    </submittedName>
</protein>
<dbReference type="GO" id="GO:0008610">
    <property type="term" value="P:lipid biosynthetic process"/>
    <property type="evidence" value="ECO:0007669"/>
    <property type="project" value="TreeGrafter"/>
</dbReference>
<dbReference type="GO" id="GO:0016787">
    <property type="term" value="F:hydrolase activity"/>
    <property type="evidence" value="ECO:0007669"/>
    <property type="project" value="UniProtKB-KW"/>
</dbReference>
<evidence type="ECO:0000256" key="2">
    <source>
        <dbReference type="ARBA" id="ARBA00022801"/>
    </source>
</evidence>